<reference evidence="1" key="1">
    <citation type="journal article" date="2020" name="mSystems">
        <title>Genome- and Community-Level Interaction Insights into Carbon Utilization and Element Cycling Functions of Hydrothermarchaeota in Hydrothermal Sediment.</title>
        <authorList>
            <person name="Zhou Z."/>
            <person name="Liu Y."/>
            <person name="Xu W."/>
            <person name="Pan J."/>
            <person name="Luo Z.H."/>
            <person name="Li M."/>
        </authorList>
    </citation>
    <scope>NUCLEOTIDE SEQUENCE [LARGE SCALE GENOMIC DNA]</scope>
    <source>
        <strain evidence="1">SpSt-1181</strain>
    </source>
</reference>
<dbReference type="Proteomes" id="UP000886335">
    <property type="component" value="Unassembled WGS sequence"/>
</dbReference>
<comment type="caution">
    <text evidence="1">The sequence shown here is derived from an EMBL/GenBank/DDBJ whole genome shotgun (WGS) entry which is preliminary data.</text>
</comment>
<protein>
    <submittedName>
        <fullName evidence="1">Uncharacterized protein</fullName>
    </submittedName>
</protein>
<name>A0A831SL69_PROAE</name>
<organism evidence="1">
    <name type="scientific">Prosthecochloris aestuarii</name>
    <dbReference type="NCBI Taxonomy" id="1102"/>
    <lineage>
        <taxon>Bacteria</taxon>
        <taxon>Pseudomonadati</taxon>
        <taxon>Chlorobiota</taxon>
        <taxon>Chlorobiia</taxon>
        <taxon>Chlorobiales</taxon>
        <taxon>Chlorobiaceae</taxon>
        <taxon>Prosthecochloris</taxon>
    </lineage>
</organism>
<gene>
    <name evidence="1" type="ORF">ENN50_00475</name>
</gene>
<proteinExistence type="predicted"/>
<sequence length="78" mass="9025">MIRILWLQAVKSAWSAYIDKIDCHTRPDRMHDVLDQKTGLDITLEEFGEMVFIEGFAAGEKYARHLMVGCENKKARLN</sequence>
<evidence type="ECO:0000313" key="1">
    <source>
        <dbReference type="EMBL" id="HED30177.1"/>
    </source>
</evidence>
<dbReference type="EMBL" id="DSBW01000012">
    <property type="protein sequence ID" value="HED30177.1"/>
    <property type="molecule type" value="Genomic_DNA"/>
</dbReference>
<accession>A0A831SL69</accession>
<dbReference type="AlphaFoldDB" id="A0A831SL69"/>